<evidence type="ECO:0000256" key="1">
    <source>
        <dbReference type="SAM" id="Phobius"/>
    </source>
</evidence>
<proteinExistence type="predicted"/>
<dbReference type="OrthoDB" id="6428749at2759"/>
<dbReference type="Gene3D" id="3.90.1300.10">
    <property type="entry name" value="Amidase signature (AS) domain"/>
    <property type="match status" value="1"/>
</dbReference>
<reference evidence="2 3" key="1">
    <citation type="journal article" date="2019" name="Plant Biotechnol. J.">
        <title>The red bayberry genome and genetic basis of sex determination.</title>
        <authorList>
            <person name="Jia H.M."/>
            <person name="Jia H.J."/>
            <person name="Cai Q.L."/>
            <person name="Wang Y."/>
            <person name="Zhao H.B."/>
            <person name="Yang W.F."/>
            <person name="Wang G.Y."/>
            <person name="Li Y.H."/>
            <person name="Zhan D.L."/>
            <person name="Shen Y.T."/>
            <person name="Niu Q.F."/>
            <person name="Chang L."/>
            <person name="Qiu J."/>
            <person name="Zhao L."/>
            <person name="Xie H.B."/>
            <person name="Fu W.Y."/>
            <person name="Jin J."/>
            <person name="Li X.W."/>
            <person name="Jiao Y."/>
            <person name="Zhou C.C."/>
            <person name="Tu T."/>
            <person name="Chai C.Y."/>
            <person name="Gao J.L."/>
            <person name="Fan L.J."/>
            <person name="van de Weg E."/>
            <person name="Wang J.Y."/>
            <person name="Gao Z.S."/>
        </authorList>
    </citation>
    <scope>NUCLEOTIDE SEQUENCE [LARGE SCALE GENOMIC DNA]</scope>
    <source>
        <tissue evidence="2">Leaves</tissue>
    </source>
</reference>
<sequence>MKFDASTESPSFAGDDIFESCQVVIRKGSSQYDNMIASNVASPLSFIQMTSTNGNIPFPVYTSIMKYIIGRLPALVLPCGFVEGGVAGLPVGLQMIGAAFDEVTRTTQRKLSATVEQVVTKKAKDSPAAAEKSTEVTIVATKASSVVTPTAKESTEATSSAVENSSEALLTSSRSFIELFVHPGWVSRYMLVSLMFRLFSGFSRPLSILSCRPGDLSLLDGLFSVGQRRFIILLLFIHNLLFFGYSGFGLFSSTATSILFLLFRLLLMDSLAMLRRWRTTLSVQRL</sequence>
<keyword evidence="1" id="KW-0472">Membrane</keyword>
<dbReference type="EMBL" id="RXIC02000022">
    <property type="protein sequence ID" value="KAB1215582.1"/>
    <property type="molecule type" value="Genomic_DNA"/>
</dbReference>
<dbReference type="GO" id="GO:0016740">
    <property type="term" value="F:transferase activity"/>
    <property type="evidence" value="ECO:0007669"/>
    <property type="project" value="UniProtKB-KW"/>
</dbReference>
<accession>A0A6A1VRJ1</accession>
<organism evidence="2 3">
    <name type="scientific">Morella rubra</name>
    <name type="common">Chinese bayberry</name>
    <dbReference type="NCBI Taxonomy" id="262757"/>
    <lineage>
        <taxon>Eukaryota</taxon>
        <taxon>Viridiplantae</taxon>
        <taxon>Streptophyta</taxon>
        <taxon>Embryophyta</taxon>
        <taxon>Tracheophyta</taxon>
        <taxon>Spermatophyta</taxon>
        <taxon>Magnoliopsida</taxon>
        <taxon>eudicotyledons</taxon>
        <taxon>Gunneridae</taxon>
        <taxon>Pentapetalae</taxon>
        <taxon>rosids</taxon>
        <taxon>fabids</taxon>
        <taxon>Fagales</taxon>
        <taxon>Myricaceae</taxon>
        <taxon>Morella</taxon>
    </lineage>
</organism>
<comment type="caution">
    <text evidence="2">The sequence shown here is derived from an EMBL/GenBank/DDBJ whole genome shotgun (WGS) entry which is preliminary data.</text>
</comment>
<name>A0A6A1VRJ1_9ROSI</name>
<evidence type="ECO:0000313" key="3">
    <source>
        <dbReference type="Proteomes" id="UP000516437"/>
    </source>
</evidence>
<keyword evidence="1" id="KW-1133">Transmembrane helix</keyword>
<evidence type="ECO:0000313" key="2">
    <source>
        <dbReference type="EMBL" id="KAB1215582.1"/>
    </source>
</evidence>
<dbReference type="Proteomes" id="UP000516437">
    <property type="component" value="Chromosome 4"/>
</dbReference>
<keyword evidence="2" id="KW-0808">Transferase</keyword>
<dbReference type="AlphaFoldDB" id="A0A6A1VRJ1"/>
<gene>
    <name evidence="2" type="ORF">CJ030_MR4G017890</name>
</gene>
<dbReference type="InterPro" id="IPR036928">
    <property type="entry name" value="AS_sf"/>
</dbReference>
<keyword evidence="3" id="KW-1185">Reference proteome</keyword>
<keyword evidence="1" id="KW-0812">Transmembrane</keyword>
<protein>
    <submittedName>
        <fullName evidence="2">Glutamyl-tRNA(Gln) amidotransferase subunit A, chloroplastic/mitochondrial</fullName>
    </submittedName>
</protein>
<dbReference type="SUPFAM" id="SSF75304">
    <property type="entry name" value="Amidase signature (AS) enzymes"/>
    <property type="match status" value="1"/>
</dbReference>
<feature type="transmembrane region" description="Helical" evidence="1">
    <location>
        <begin position="254"/>
        <end position="274"/>
    </location>
</feature>